<organism evidence="2 3">
    <name type="scientific">Lasius platythorax</name>
    <dbReference type="NCBI Taxonomy" id="488582"/>
    <lineage>
        <taxon>Eukaryota</taxon>
        <taxon>Metazoa</taxon>
        <taxon>Ecdysozoa</taxon>
        <taxon>Arthropoda</taxon>
        <taxon>Hexapoda</taxon>
        <taxon>Insecta</taxon>
        <taxon>Pterygota</taxon>
        <taxon>Neoptera</taxon>
        <taxon>Endopterygota</taxon>
        <taxon>Hymenoptera</taxon>
        <taxon>Apocrita</taxon>
        <taxon>Aculeata</taxon>
        <taxon>Formicoidea</taxon>
        <taxon>Formicidae</taxon>
        <taxon>Formicinae</taxon>
        <taxon>Lasius</taxon>
        <taxon>Lasius</taxon>
    </lineage>
</organism>
<dbReference type="Proteomes" id="UP001497644">
    <property type="component" value="Chromosome 11"/>
</dbReference>
<evidence type="ECO:0000313" key="2">
    <source>
        <dbReference type="EMBL" id="CAL1676260.1"/>
    </source>
</evidence>
<accession>A0AAV2N823</accession>
<keyword evidence="3" id="KW-1185">Reference proteome</keyword>
<name>A0AAV2N823_9HYME</name>
<gene>
    <name evidence="2" type="ORF">LPLAT_LOCUS2485</name>
</gene>
<feature type="region of interest" description="Disordered" evidence="1">
    <location>
        <begin position="23"/>
        <end position="88"/>
    </location>
</feature>
<sequence>MVLSASPHGCHRSFYEAPLEASRQTRVISGNPRQGGCGEQDKSRKGVARVTHGKGDFRGWEEDGAAKDGCERKRMGRWRRGQEESPST</sequence>
<proteinExistence type="predicted"/>
<evidence type="ECO:0000313" key="3">
    <source>
        <dbReference type="Proteomes" id="UP001497644"/>
    </source>
</evidence>
<protein>
    <submittedName>
        <fullName evidence="2">Uncharacterized protein</fullName>
    </submittedName>
</protein>
<dbReference type="AlphaFoldDB" id="A0AAV2N823"/>
<feature type="compositionally biased region" description="Polar residues" evidence="1">
    <location>
        <begin position="23"/>
        <end position="32"/>
    </location>
</feature>
<feature type="compositionally biased region" description="Basic and acidic residues" evidence="1">
    <location>
        <begin position="53"/>
        <end position="73"/>
    </location>
</feature>
<reference evidence="2" key="1">
    <citation type="submission" date="2024-04" db="EMBL/GenBank/DDBJ databases">
        <authorList>
            <consortium name="Molecular Ecology Group"/>
        </authorList>
    </citation>
    <scope>NUCLEOTIDE SEQUENCE</scope>
</reference>
<evidence type="ECO:0000256" key="1">
    <source>
        <dbReference type="SAM" id="MobiDB-lite"/>
    </source>
</evidence>
<dbReference type="EMBL" id="OZ034834">
    <property type="protein sequence ID" value="CAL1676260.1"/>
    <property type="molecule type" value="Genomic_DNA"/>
</dbReference>